<feature type="domain" description="RRM" evidence="3">
    <location>
        <begin position="43"/>
        <end position="81"/>
    </location>
</feature>
<protein>
    <recommendedName>
        <fullName evidence="3">RRM domain-containing protein</fullName>
    </recommendedName>
</protein>
<dbReference type="Proteomes" id="UP000759131">
    <property type="component" value="Unassembled WGS sequence"/>
</dbReference>
<proteinExistence type="predicted"/>
<keyword evidence="1 2" id="KW-0694">RNA-binding</keyword>
<evidence type="ECO:0000256" key="1">
    <source>
        <dbReference type="ARBA" id="ARBA00022884"/>
    </source>
</evidence>
<feature type="non-terminal residue" evidence="4">
    <location>
        <position position="1"/>
    </location>
</feature>
<organism evidence="4">
    <name type="scientific">Medioppia subpectinata</name>
    <dbReference type="NCBI Taxonomy" id="1979941"/>
    <lineage>
        <taxon>Eukaryota</taxon>
        <taxon>Metazoa</taxon>
        <taxon>Ecdysozoa</taxon>
        <taxon>Arthropoda</taxon>
        <taxon>Chelicerata</taxon>
        <taxon>Arachnida</taxon>
        <taxon>Acari</taxon>
        <taxon>Acariformes</taxon>
        <taxon>Sarcoptiformes</taxon>
        <taxon>Oribatida</taxon>
        <taxon>Brachypylina</taxon>
        <taxon>Oppioidea</taxon>
        <taxon>Oppiidae</taxon>
        <taxon>Medioppia</taxon>
    </lineage>
</organism>
<accession>A0A7R9LNB3</accession>
<dbReference type="PROSITE" id="PS50102">
    <property type="entry name" value="RRM"/>
    <property type="match status" value="1"/>
</dbReference>
<gene>
    <name evidence="4" type="ORF">OSB1V03_LOCUS20231</name>
</gene>
<dbReference type="OrthoDB" id="1879688at2759"/>
<sequence>MGTVGATADTAITTTSTTTSTAIPTTTTGATPTAMTDADAANAKVFVGRLPDGCTEKDLEDLFRTYGTVKQTDLIGKYGFVVTYRHRRIDPYFHTTRPHITHPFPSLY</sequence>
<evidence type="ECO:0000313" key="5">
    <source>
        <dbReference type="Proteomes" id="UP000759131"/>
    </source>
</evidence>
<dbReference type="EMBL" id="CAJPIZ010032507">
    <property type="protein sequence ID" value="CAG2120284.1"/>
    <property type="molecule type" value="Genomic_DNA"/>
</dbReference>
<reference evidence="4" key="1">
    <citation type="submission" date="2020-11" db="EMBL/GenBank/DDBJ databases">
        <authorList>
            <person name="Tran Van P."/>
        </authorList>
    </citation>
    <scope>NUCLEOTIDE SEQUENCE</scope>
</reference>
<dbReference type="InterPro" id="IPR000504">
    <property type="entry name" value="RRM_dom"/>
</dbReference>
<dbReference type="EMBL" id="OC887082">
    <property type="protein sequence ID" value="CAD7644841.1"/>
    <property type="molecule type" value="Genomic_DNA"/>
</dbReference>
<dbReference type="InterPro" id="IPR012677">
    <property type="entry name" value="Nucleotide-bd_a/b_plait_sf"/>
</dbReference>
<keyword evidence="5" id="KW-1185">Reference proteome</keyword>
<evidence type="ECO:0000259" key="3">
    <source>
        <dbReference type="PROSITE" id="PS50102"/>
    </source>
</evidence>
<evidence type="ECO:0000313" key="4">
    <source>
        <dbReference type="EMBL" id="CAD7644841.1"/>
    </source>
</evidence>
<evidence type="ECO:0000256" key="2">
    <source>
        <dbReference type="PROSITE-ProRule" id="PRU00176"/>
    </source>
</evidence>
<name>A0A7R9LNB3_9ACAR</name>
<dbReference type="Gene3D" id="3.30.70.330">
    <property type="match status" value="1"/>
</dbReference>
<dbReference type="SUPFAM" id="SSF54928">
    <property type="entry name" value="RNA-binding domain, RBD"/>
    <property type="match status" value="1"/>
</dbReference>
<dbReference type="Pfam" id="PF00076">
    <property type="entry name" value="RRM_1"/>
    <property type="match status" value="1"/>
</dbReference>
<dbReference type="AlphaFoldDB" id="A0A7R9LNB3"/>
<dbReference type="GO" id="GO:0003723">
    <property type="term" value="F:RNA binding"/>
    <property type="evidence" value="ECO:0007669"/>
    <property type="project" value="UniProtKB-UniRule"/>
</dbReference>
<dbReference type="InterPro" id="IPR035979">
    <property type="entry name" value="RBD_domain_sf"/>
</dbReference>